<dbReference type="PRINTS" id="PR00320">
    <property type="entry name" value="GPROTEINBRPT"/>
</dbReference>
<dbReference type="InterPro" id="IPR050505">
    <property type="entry name" value="WDR55/POC1"/>
</dbReference>
<keyword evidence="2" id="KW-0677">Repeat</keyword>
<feature type="repeat" description="WD" evidence="3">
    <location>
        <begin position="942"/>
        <end position="983"/>
    </location>
</feature>
<sequence>MGSEIIDYEDEQFRDAPFFGRTDVLEKLRLLLTGDRTPGRGWVLLKGSPGIGKTAIVHQFLDMLPEGTPYHFIRSGNRSSDRPVVIVQNLCAHIENLFPLRVNPELPVEARLGDLLRRVSKHHLVPGDQRLILVIDGLDEVVGAEAIQNPLPSFLPSELPRGVVIFCASRPMHPHLEWLMQRGARCIDLDHSEWQGSNEAAVRALWEHHAGLFMPPLEEAFIEEAVRRAGGNQLHAILLRDWLEEQPVERRAATNIPRGLDGFLMQIWARLHALSETDHELVVRGLGIACAAREALAGHHFGELLGGSTSVSEAFLQATRPFLREEHAPWLQGRPAYRPYHEYFRAFIVGRIGPRLLRGFNRLLADTLAAWPVEDGDPFRRAYALRHAVAHRLEAGDIDEAYRLCVDVGYLEAKCRELSVAAIERDFEAVIRARGGDASLDLSAILAAVSAESSQLCAYPGSLPALLYNRLRCAGWSHVRIARLLHFDAEPPPLRLLHGVRLGPTRLRAFLGHDKLVSACVVTPDGGHVLSASADRGLRLWSLRSGDCVKVLKGHDDDLTSCALTPDGKIAVSTSNDTTTRIWDLAAEHCIDTLDNGNRWATTCALAPEGRHLVIGSDDGTLTVWDLPSRQRIATWSGHDHYVTACLVTPSGRLVSASRDQSVRVWDLETGECIHTLRFIEAALSRAARRTEDQGWINALALLPEGGHVLAAAGDGSLYRWDLVSGACVQRLGAGQGRVDACMILHDGRHVLCGLADGTAAVWDLAREQRVLGFRAHEGAVAAFAATADGQRILSGSHDRTLRLWELGGPESLGLQDGHDAAVTACAMTPDGRFSVSASEDGTLKIWDVETGACHKTFSSYADVVTACAISADGRTVLLGGQTGSVRVWDVDSDLLQDAAGHRDQVSGCVVLPDGRMITSSRAADGVLLLRDSSDITRTTELAVHGTSVDSLATTTDGTRVLSVSRAGITYVWDVASRCSIRALFGTASPRCGALTPDGRHVVLARQDGRLEFIEIQSRKLVRVIQGHTKCVFGCAISADGARVITASEDGTVRVFSLETGSCLATLPVACSFRCIAVATGRICVGDEQGNLWMLTDDTGSPVRTDLLTRAEVTRLRDALARLYVTPEAAQRFAHDVGLDATRIHWAGRGWEIWNSICSEAEKQRRIEDLLLRALKEYPSDPELIELERQLSLRRRR</sequence>
<dbReference type="InterPro" id="IPR036322">
    <property type="entry name" value="WD40_repeat_dom_sf"/>
</dbReference>
<dbReference type="EMBL" id="SSMQ01000029">
    <property type="protein sequence ID" value="TKD03362.1"/>
    <property type="molecule type" value="Genomic_DNA"/>
</dbReference>
<dbReference type="SMART" id="SM00320">
    <property type="entry name" value="WD40"/>
    <property type="match status" value="12"/>
</dbReference>
<dbReference type="InterPro" id="IPR001680">
    <property type="entry name" value="WD40_rpt"/>
</dbReference>
<reference evidence="6 7" key="1">
    <citation type="submission" date="2019-04" db="EMBL/GenBank/DDBJ databases">
        <authorList>
            <person name="Li Y."/>
            <person name="Wang J."/>
        </authorList>
    </citation>
    <scope>NUCLEOTIDE SEQUENCE [LARGE SCALE GENOMIC DNA]</scope>
    <source>
        <strain evidence="6 7">DSM 14668</strain>
    </source>
</reference>
<evidence type="ECO:0000259" key="4">
    <source>
        <dbReference type="Pfam" id="PF13191"/>
    </source>
</evidence>
<dbReference type="Proteomes" id="UP000309215">
    <property type="component" value="Unassembled WGS sequence"/>
</dbReference>
<feature type="repeat" description="WD" evidence="3">
    <location>
        <begin position="1025"/>
        <end position="1066"/>
    </location>
</feature>
<dbReference type="PANTHER" id="PTHR44019:SF8">
    <property type="entry name" value="POC1 CENTRIOLAR PROTEIN HOMOLOG"/>
    <property type="match status" value="1"/>
</dbReference>
<dbReference type="SUPFAM" id="SSF52540">
    <property type="entry name" value="P-loop containing nucleoside triphosphate hydrolases"/>
    <property type="match status" value="1"/>
</dbReference>
<evidence type="ECO:0000313" key="6">
    <source>
        <dbReference type="EMBL" id="TKD03362.1"/>
    </source>
</evidence>
<dbReference type="InterPro" id="IPR027417">
    <property type="entry name" value="P-loop_NTPase"/>
</dbReference>
<keyword evidence="7" id="KW-1185">Reference proteome</keyword>
<feature type="domain" description="Effector-associated" evidence="5">
    <location>
        <begin position="1108"/>
        <end position="1191"/>
    </location>
</feature>
<gene>
    <name evidence="6" type="ORF">E8A74_25670</name>
</gene>
<dbReference type="Gene3D" id="2.130.10.10">
    <property type="entry name" value="YVTN repeat-like/Quinoprotein amine dehydrogenase"/>
    <property type="match status" value="5"/>
</dbReference>
<dbReference type="Pfam" id="PF19955">
    <property type="entry name" value="EAD1"/>
    <property type="match status" value="1"/>
</dbReference>
<dbReference type="InterPro" id="IPR020472">
    <property type="entry name" value="WD40_PAC1"/>
</dbReference>
<evidence type="ECO:0000259" key="5">
    <source>
        <dbReference type="Pfam" id="PF19955"/>
    </source>
</evidence>
<evidence type="ECO:0000256" key="2">
    <source>
        <dbReference type="ARBA" id="ARBA00022737"/>
    </source>
</evidence>
<dbReference type="SUPFAM" id="SSF50998">
    <property type="entry name" value="Quinoprotein alcohol dehydrogenase-like"/>
    <property type="match status" value="1"/>
</dbReference>
<dbReference type="PANTHER" id="PTHR44019">
    <property type="entry name" value="WD REPEAT-CONTAINING PROTEIN 55"/>
    <property type="match status" value="1"/>
</dbReference>
<feature type="repeat" description="WD" evidence="3">
    <location>
        <begin position="774"/>
        <end position="807"/>
    </location>
</feature>
<dbReference type="Pfam" id="PF13191">
    <property type="entry name" value="AAA_16"/>
    <property type="match status" value="1"/>
</dbReference>
<dbReference type="InterPro" id="IPR019775">
    <property type="entry name" value="WD40_repeat_CS"/>
</dbReference>
<protein>
    <submittedName>
        <fullName evidence="6">NACHT domain-containing protein</fullName>
    </submittedName>
</protein>
<dbReference type="PROSITE" id="PS50294">
    <property type="entry name" value="WD_REPEATS_REGION"/>
    <property type="match status" value="8"/>
</dbReference>
<feature type="domain" description="Orc1-like AAA ATPase" evidence="4">
    <location>
        <begin position="17"/>
        <end position="140"/>
    </location>
</feature>
<dbReference type="Gene3D" id="3.40.50.300">
    <property type="entry name" value="P-loop containing nucleotide triphosphate hydrolases"/>
    <property type="match status" value="1"/>
</dbReference>
<dbReference type="CDD" id="cd00200">
    <property type="entry name" value="WD40"/>
    <property type="match status" value="2"/>
</dbReference>
<keyword evidence="1 3" id="KW-0853">WD repeat</keyword>
<evidence type="ECO:0000313" key="7">
    <source>
        <dbReference type="Proteomes" id="UP000309215"/>
    </source>
</evidence>
<dbReference type="PROSITE" id="PS00678">
    <property type="entry name" value="WD_REPEATS_1"/>
    <property type="match status" value="5"/>
</dbReference>
<dbReference type="InterPro" id="IPR011047">
    <property type="entry name" value="Quinoprotein_ADH-like_sf"/>
</dbReference>
<dbReference type="AlphaFoldDB" id="A0A4U1J822"/>
<feature type="repeat" description="WD" evidence="3">
    <location>
        <begin position="510"/>
        <end position="551"/>
    </location>
</feature>
<organism evidence="6 7">
    <name type="scientific">Polyangium fumosum</name>
    <dbReference type="NCBI Taxonomy" id="889272"/>
    <lineage>
        <taxon>Bacteria</taxon>
        <taxon>Pseudomonadati</taxon>
        <taxon>Myxococcota</taxon>
        <taxon>Polyangia</taxon>
        <taxon>Polyangiales</taxon>
        <taxon>Polyangiaceae</taxon>
        <taxon>Polyangium</taxon>
    </lineage>
</organism>
<comment type="caution">
    <text evidence="6">The sequence shown here is derived from an EMBL/GenBank/DDBJ whole genome shotgun (WGS) entry which is preliminary data.</text>
</comment>
<dbReference type="InterPro" id="IPR015943">
    <property type="entry name" value="WD40/YVTN_repeat-like_dom_sf"/>
</dbReference>
<dbReference type="OrthoDB" id="9765809at2"/>
<proteinExistence type="predicted"/>
<name>A0A4U1J822_9BACT</name>
<evidence type="ECO:0000256" key="1">
    <source>
        <dbReference type="ARBA" id="ARBA00022574"/>
    </source>
</evidence>
<feature type="repeat" description="WD" evidence="3">
    <location>
        <begin position="552"/>
        <end position="593"/>
    </location>
</feature>
<dbReference type="Pfam" id="PF00400">
    <property type="entry name" value="WD40"/>
    <property type="match status" value="8"/>
</dbReference>
<feature type="repeat" description="WD" evidence="3">
    <location>
        <begin position="816"/>
        <end position="857"/>
    </location>
</feature>
<dbReference type="PROSITE" id="PS50082">
    <property type="entry name" value="WD_REPEATS_2"/>
    <property type="match status" value="10"/>
</dbReference>
<dbReference type="InterPro" id="IPR041664">
    <property type="entry name" value="AAA_16"/>
</dbReference>
<feature type="repeat" description="WD" evidence="3">
    <location>
        <begin position="858"/>
        <end position="893"/>
    </location>
</feature>
<dbReference type="RefSeq" id="WP_136931715.1">
    <property type="nucleotide sequence ID" value="NZ_SSMQ01000029.1"/>
</dbReference>
<dbReference type="SUPFAM" id="SSF50978">
    <property type="entry name" value="WD40 repeat-like"/>
    <property type="match status" value="1"/>
</dbReference>
<dbReference type="InterPro" id="IPR045430">
    <property type="entry name" value="EAD1"/>
</dbReference>
<feature type="repeat" description="WD" evidence="3">
    <location>
        <begin position="636"/>
        <end position="676"/>
    </location>
</feature>
<feature type="repeat" description="WD" evidence="3">
    <location>
        <begin position="594"/>
        <end position="635"/>
    </location>
</feature>
<feature type="repeat" description="WD" evidence="3">
    <location>
        <begin position="690"/>
        <end position="731"/>
    </location>
</feature>
<accession>A0A4U1J822</accession>
<evidence type="ECO:0000256" key="3">
    <source>
        <dbReference type="PROSITE-ProRule" id="PRU00221"/>
    </source>
</evidence>